<organism evidence="3 4">
    <name type="scientific">Streblomastix strix</name>
    <dbReference type="NCBI Taxonomy" id="222440"/>
    <lineage>
        <taxon>Eukaryota</taxon>
        <taxon>Metamonada</taxon>
        <taxon>Preaxostyla</taxon>
        <taxon>Oxymonadida</taxon>
        <taxon>Streblomastigidae</taxon>
        <taxon>Streblomastix</taxon>
    </lineage>
</organism>
<evidence type="ECO:0000256" key="1">
    <source>
        <dbReference type="SAM" id="MobiDB-lite"/>
    </source>
</evidence>
<accession>A0A5J4T5X3</accession>
<dbReference type="OrthoDB" id="419768at2759"/>
<protein>
    <recommendedName>
        <fullName evidence="2">C2 domain-containing protein</fullName>
    </recommendedName>
</protein>
<comment type="caution">
    <text evidence="3">The sequence shown here is derived from an EMBL/GenBank/DDBJ whole genome shotgun (WGS) entry which is preliminary data.</text>
</comment>
<evidence type="ECO:0000313" key="3">
    <source>
        <dbReference type="EMBL" id="KAA6352910.1"/>
    </source>
</evidence>
<dbReference type="EMBL" id="SNRW01039093">
    <property type="protein sequence ID" value="KAA6352910.1"/>
    <property type="molecule type" value="Genomic_DNA"/>
</dbReference>
<sequence>QLKGKTRKATDTLHANYNENFKFHFDKETQDQDTIQFELWERDALYNDKQIGKAEVPLNYFLDNKEEAEITFEGVNKLRGQNVGVLEAEIEAIPYDDYFTMKRDKNVQEVGTIRRSYLDSHGQTLKPSTIKQIKQNQFLQQQQEQNEQPQAVEEEQVQEEEQQQPIEEITKVDNDCPKGIVEVTVFGVKDVAAMDSNGKS</sequence>
<dbReference type="CDD" id="cd00030">
    <property type="entry name" value="C2"/>
    <property type="match status" value="1"/>
</dbReference>
<proteinExistence type="predicted"/>
<feature type="non-terminal residue" evidence="3">
    <location>
        <position position="200"/>
    </location>
</feature>
<dbReference type="InterPro" id="IPR000008">
    <property type="entry name" value="C2_dom"/>
</dbReference>
<dbReference type="InterPro" id="IPR035892">
    <property type="entry name" value="C2_domain_sf"/>
</dbReference>
<dbReference type="Proteomes" id="UP000324800">
    <property type="component" value="Unassembled WGS sequence"/>
</dbReference>
<dbReference type="SUPFAM" id="SSF49562">
    <property type="entry name" value="C2 domain (Calcium/lipid-binding domain, CaLB)"/>
    <property type="match status" value="1"/>
</dbReference>
<dbReference type="AlphaFoldDB" id="A0A5J4T5X3"/>
<feature type="region of interest" description="Disordered" evidence="1">
    <location>
        <begin position="142"/>
        <end position="173"/>
    </location>
</feature>
<dbReference type="PROSITE" id="PS50004">
    <property type="entry name" value="C2"/>
    <property type="match status" value="1"/>
</dbReference>
<name>A0A5J4T5X3_9EUKA</name>
<feature type="domain" description="C2" evidence="2">
    <location>
        <begin position="1"/>
        <end position="72"/>
    </location>
</feature>
<gene>
    <name evidence="3" type="ORF">EZS28_051563</name>
</gene>
<dbReference type="Gene3D" id="2.60.40.150">
    <property type="entry name" value="C2 domain"/>
    <property type="match status" value="1"/>
</dbReference>
<feature type="non-terminal residue" evidence="3">
    <location>
        <position position="1"/>
    </location>
</feature>
<evidence type="ECO:0000259" key="2">
    <source>
        <dbReference type="PROSITE" id="PS50004"/>
    </source>
</evidence>
<dbReference type="Pfam" id="PF00168">
    <property type="entry name" value="C2"/>
    <property type="match status" value="1"/>
</dbReference>
<reference evidence="3 4" key="1">
    <citation type="submission" date="2019-03" db="EMBL/GenBank/DDBJ databases">
        <title>Single cell metagenomics reveals metabolic interactions within the superorganism composed of flagellate Streblomastix strix and complex community of Bacteroidetes bacteria on its surface.</title>
        <authorList>
            <person name="Treitli S.C."/>
            <person name="Kolisko M."/>
            <person name="Husnik F."/>
            <person name="Keeling P."/>
            <person name="Hampl V."/>
        </authorList>
    </citation>
    <scope>NUCLEOTIDE SEQUENCE [LARGE SCALE GENOMIC DNA]</scope>
    <source>
        <strain evidence="3">ST1C</strain>
    </source>
</reference>
<evidence type="ECO:0000313" key="4">
    <source>
        <dbReference type="Proteomes" id="UP000324800"/>
    </source>
</evidence>
<feature type="compositionally biased region" description="Low complexity" evidence="1">
    <location>
        <begin position="142"/>
        <end position="151"/>
    </location>
</feature>
<feature type="compositionally biased region" description="Acidic residues" evidence="1">
    <location>
        <begin position="152"/>
        <end position="162"/>
    </location>
</feature>